<dbReference type="AlphaFoldDB" id="A0A1G1WMD6"/>
<keyword evidence="1" id="KW-0472">Membrane</keyword>
<evidence type="ECO:0000313" key="2">
    <source>
        <dbReference type="EMBL" id="OGY28540.1"/>
    </source>
</evidence>
<name>A0A1G1WMD6_9BACT</name>
<proteinExistence type="predicted"/>
<dbReference type="EMBL" id="MHCX01000049">
    <property type="protein sequence ID" value="OGY28540.1"/>
    <property type="molecule type" value="Genomic_DNA"/>
</dbReference>
<feature type="transmembrane region" description="Helical" evidence="1">
    <location>
        <begin position="53"/>
        <end position="72"/>
    </location>
</feature>
<keyword evidence="1" id="KW-0812">Transmembrane</keyword>
<dbReference type="Proteomes" id="UP000177821">
    <property type="component" value="Unassembled WGS sequence"/>
</dbReference>
<feature type="transmembrane region" description="Helical" evidence="1">
    <location>
        <begin position="84"/>
        <end position="106"/>
    </location>
</feature>
<evidence type="ECO:0000256" key="1">
    <source>
        <dbReference type="SAM" id="Phobius"/>
    </source>
</evidence>
<evidence type="ECO:0000313" key="3">
    <source>
        <dbReference type="Proteomes" id="UP000177821"/>
    </source>
</evidence>
<organism evidence="2 3">
    <name type="scientific">Candidatus Woykebacteria bacterium RIFCSPHIGHO2_02_FULL_43_16b</name>
    <dbReference type="NCBI Taxonomy" id="1802601"/>
    <lineage>
        <taxon>Bacteria</taxon>
        <taxon>Candidatus Woykeibacteriota</taxon>
    </lineage>
</organism>
<protein>
    <submittedName>
        <fullName evidence="2">Uncharacterized protein</fullName>
    </submittedName>
</protein>
<accession>A0A1G1WMD6</accession>
<comment type="caution">
    <text evidence="2">The sequence shown here is derived from an EMBL/GenBank/DDBJ whole genome shotgun (WGS) entry which is preliminary data.</text>
</comment>
<reference evidence="2 3" key="1">
    <citation type="journal article" date="2016" name="Nat. Commun.">
        <title>Thousands of microbial genomes shed light on interconnected biogeochemical processes in an aquifer system.</title>
        <authorList>
            <person name="Anantharaman K."/>
            <person name="Brown C.T."/>
            <person name="Hug L.A."/>
            <person name="Sharon I."/>
            <person name="Castelle C.J."/>
            <person name="Probst A.J."/>
            <person name="Thomas B.C."/>
            <person name="Singh A."/>
            <person name="Wilkins M.J."/>
            <person name="Karaoz U."/>
            <person name="Brodie E.L."/>
            <person name="Williams K.H."/>
            <person name="Hubbard S.S."/>
            <person name="Banfield J.F."/>
        </authorList>
    </citation>
    <scope>NUCLEOTIDE SEQUENCE [LARGE SCALE GENOMIC DNA]</scope>
</reference>
<gene>
    <name evidence="2" type="ORF">A3J50_00885</name>
</gene>
<keyword evidence="1" id="KW-1133">Transmembrane helix</keyword>
<sequence>MIREAHEGTFFEKIRVLLSLCKDHRWLIPTMVFNFLASLLAIAGFWLQPNRESFSVGLFICWFCVLICLPYMGHKRSGFEVYQAPLISLGFGILCSLLGAGIFYSVSALKDLLLW</sequence>
<feature type="transmembrane region" description="Helical" evidence="1">
    <location>
        <begin position="26"/>
        <end position="47"/>
    </location>
</feature>